<evidence type="ECO:0000313" key="2">
    <source>
        <dbReference type="EMBL" id="KAL3516292.1"/>
    </source>
</evidence>
<dbReference type="EMBL" id="JBJUIK010000010">
    <property type="protein sequence ID" value="KAL3516292.1"/>
    <property type="molecule type" value="Genomic_DNA"/>
</dbReference>
<organism evidence="2 3">
    <name type="scientific">Cinchona calisaya</name>
    <dbReference type="NCBI Taxonomy" id="153742"/>
    <lineage>
        <taxon>Eukaryota</taxon>
        <taxon>Viridiplantae</taxon>
        <taxon>Streptophyta</taxon>
        <taxon>Embryophyta</taxon>
        <taxon>Tracheophyta</taxon>
        <taxon>Spermatophyta</taxon>
        <taxon>Magnoliopsida</taxon>
        <taxon>eudicotyledons</taxon>
        <taxon>Gunneridae</taxon>
        <taxon>Pentapetalae</taxon>
        <taxon>asterids</taxon>
        <taxon>lamiids</taxon>
        <taxon>Gentianales</taxon>
        <taxon>Rubiaceae</taxon>
        <taxon>Cinchonoideae</taxon>
        <taxon>Cinchoneae</taxon>
        <taxon>Cinchona</taxon>
    </lineage>
</organism>
<sequence>MEETRGHNTIDCPKDLKAKEKPKATDHSQQKGNVDESKGKKIVENIGKKVTQVKQVHQHKEIQPKVSNSVLPEVLPDGSGNKEDLGGRNPNKHSKTQGQKNNNAPTFLNTQILNVKEGDIFGVEIEVVSFNPFSILNIEASETFKEEDELSTYHASQESRDKIDLIVGKSTKELLAYFSKMDNPNANTAT</sequence>
<proteinExistence type="predicted"/>
<dbReference type="Proteomes" id="UP001630127">
    <property type="component" value="Unassembled WGS sequence"/>
</dbReference>
<accession>A0ABD2ZD46</accession>
<keyword evidence="3" id="KW-1185">Reference proteome</keyword>
<feature type="compositionally biased region" description="Polar residues" evidence="1">
    <location>
        <begin position="96"/>
        <end position="105"/>
    </location>
</feature>
<evidence type="ECO:0000256" key="1">
    <source>
        <dbReference type="SAM" id="MobiDB-lite"/>
    </source>
</evidence>
<name>A0ABD2ZD46_9GENT</name>
<protein>
    <submittedName>
        <fullName evidence="2">Uncharacterized protein</fullName>
    </submittedName>
</protein>
<dbReference type="AlphaFoldDB" id="A0ABD2ZD46"/>
<feature type="compositionally biased region" description="Basic and acidic residues" evidence="1">
    <location>
        <begin position="1"/>
        <end position="47"/>
    </location>
</feature>
<feature type="region of interest" description="Disordered" evidence="1">
    <location>
        <begin position="1"/>
        <end position="105"/>
    </location>
</feature>
<reference evidence="2 3" key="1">
    <citation type="submission" date="2024-11" db="EMBL/GenBank/DDBJ databases">
        <title>A near-complete genome assembly of Cinchona calisaya.</title>
        <authorList>
            <person name="Lian D.C."/>
            <person name="Zhao X.W."/>
            <person name="Wei L."/>
        </authorList>
    </citation>
    <scope>NUCLEOTIDE SEQUENCE [LARGE SCALE GENOMIC DNA]</scope>
    <source>
        <tissue evidence="2">Nenye</tissue>
    </source>
</reference>
<evidence type="ECO:0000313" key="3">
    <source>
        <dbReference type="Proteomes" id="UP001630127"/>
    </source>
</evidence>
<gene>
    <name evidence="2" type="ORF">ACH5RR_023194</name>
</gene>
<comment type="caution">
    <text evidence="2">The sequence shown here is derived from an EMBL/GenBank/DDBJ whole genome shotgun (WGS) entry which is preliminary data.</text>
</comment>